<organism evidence="7 8">
    <name type="scientific">Sporosarcina luteola</name>
    <dbReference type="NCBI Taxonomy" id="582850"/>
    <lineage>
        <taxon>Bacteria</taxon>
        <taxon>Bacillati</taxon>
        <taxon>Bacillota</taxon>
        <taxon>Bacilli</taxon>
        <taxon>Bacillales</taxon>
        <taxon>Caryophanaceae</taxon>
        <taxon>Sporosarcina</taxon>
    </lineage>
</organism>
<protein>
    <submittedName>
        <fullName evidence="7">Rod shape-determining protein RodA</fullName>
    </submittedName>
</protein>
<dbReference type="AlphaFoldDB" id="A0A511ZBH7"/>
<dbReference type="OrthoDB" id="9768187at2"/>
<feature type="transmembrane region" description="Helical" evidence="6">
    <location>
        <begin position="361"/>
        <end position="379"/>
    </location>
</feature>
<feature type="transmembrane region" description="Helical" evidence="6">
    <location>
        <begin position="174"/>
        <end position="191"/>
    </location>
</feature>
<evidence type="ECO:0000256" key="6">
    <source>
        <dbReference type="SAM" id="Phobius"/>
    </source>
</evidence>
<evidence type="ECO:0000313" key="7">
    <source>
        <dbReference type="EMBL" id="GEN84802.1"/>
    </source>
</evidence>
<dbReference type="GO" id="GO:0015648">
    <property type="term" value="F:lipid-linked peptidoglycan transporter activity"/>
    <property type="evidence" value="ECO:0007669"/>
    <property type="project" value="TreeGrafter"/>
</dbReference>
<keyword evidence="4 6" id="KW-1133">Transmembrane helix</keyword>
<dbReference type="PANTHER" id="PTHR30474:SF1">
    <property type="entry name" value="PEPTIDOGLYCAN GLYCOSYLTRANSFERASE MRDB"/>
    <property type="match status" value="1"/>
</dbReference>
<gene>
    <name evidence="7" type="ORF">SLU01_31140</name>
</gene>
<keyword evidence="3" id="KW-0133">Cell shape</keyword>
<feature type="transmembrane region" description="Helical" evidence="6">
    <location>
        <begin position="49"/>
        <end position="66"/>
    </location>
</feature>
<evidence type="ECO:0000256" key="4">
    <source>
        <dbReference type="ARBA" id="ARBA00022989"/>
    </source>
</evidence>
<name>A0A511ZBH7_9BACL</name>
<evidence type="ECO:0000256" key="3">
    <source>
        <dbReference type="ARBA" id="ARBA00022960"/>
    </source>
</evidence>
<proteinExistence type="predicted"/>
<keyword evidence="5 6" id="KW-0472">Membrane</keyword>
<feature type="transmembrane region" description="Helical" evidence="6">
    <location>
        <begin position="73"/>
        <end position="93"/>
    </location>
</feature>
<feature type="transmembrane region" description="Helical" evidence="6">
    <location>
        <begin position="294"/>
        <end position="312"/>
    </location>
</feature>
<dbReference type="GO" id="GO:0005886">
    <property type="term" value="C:plasma membrane"/>
    <property type="evidence" value="ECO:0007669"/>
    <property type="project" value="TreeGrafter"/>
</dbReference>
<dbReference type="Pfam" id="PF01098">
    <property type="entry name" value="FTSW_RODA_SPOVE"/>
    <property type="match status" value="1"/>
</dbReference>
<dbReference type="RefSeq" id="WP_147059990.1">
    <property type="nucleotide sequence ID" value="NZ_BJYL01000048.1"/>
</dbReference>
<dbReference type="EMBL" id="BJYL01000048">
    <property type="protein sequence ID" value="GEN84802.1"/>
    <property type="molecule type" value="Genomic_DNA"/>
</dbReference>
<comment type="caution">
    <text evidence="7">The sequence shown here is derived from an EMBL/GenBank/DDBJ whole genome shotgun (WGS) entry which is preliminary data.</text>
</comment>
<feature type="transmembrane region" description="Helical" evidence="6">
    <location>
        <begin position="198"/>
        <end position="219"/>
    </location>
</feature>
<evidence type="ECO:0000256" key="5">
    <source>
        <dbReference type="ARBA" id="ARBA00023136"/>
    </source>
</evidence>
<dbReference type="Proteomes" id="UP000321901">
    <property type="component" value="Unassembled WGS sequence"/>
</dbReference>
<dbReference type="PANTHER" id="PTHR30474">
    <property type="entry name" value="CELL CYCLE PROTEIN"/>
    <property type="match status" value="1"/>
</dbReference>
<sequence length="398" mass="44588">MNLQNKPSDRFDWTLAFILAMLAIVSFFAIASAQTAEQYGPVNFVLLQIRWYVVGMVIVAATMYLEPEQYKKIAWPLYGMGILLLFFLMIAPGGPGQIAEIRLGAKRWLNLPVIGRIQPSEFIKTFFILGMAHLVSKHQEVHLNKTLKTDLLLLAKIGAALIVPLFFIIQQPDLGTSLVFIAITVAVILVAGISWKIIVPLFSGGAVLGVSLLWMAIYAQDFMEDKLGFDRYQFKRVYSWLDPYSFPSDEGYNLIQAMTAIGSGELTGKGFHGREVYIPENHTDFIFSVIGEEYGFIGASIVISLYFILIYHLTKVALELKDPFSVYVCTGVIAMIAFHVFENIGMNIQLLPITGIPLPFISYGGSSLFSNMLAIGLIFSMKFHHKTYMFESEDNELE</sequence>
<evidence type="ECO:0000256" key="2">
    <source>
        <dbReference type="ARBA" id="ARBA00022692"/>
    </source>
</evidence>
<dbReference type="GO" id="GO:0032153">
    <property type="term" value="C:cell division site"/>
    <property type="evidence" value="ECO:0007669"/>
    <property type="project" value="TreeGrafter"/>
</dbReference>
<keyword evidence="8" id="KW-1185">Reference proteome</keyword>
<feature type="transmembrane region" description="Helical" evidence="6">
    <location>
        <begin position="147"/>
        <end position="168"/>
    </location>
</feature>
<dbReference type="InterPro" id="IPR001182">
    <property type="entry name" value="FtsW/RodA"/>
</dbReference>
<comment type="subcellular location">
    <subcellularLocation>
        <location evidence="1">Membrane</location>
        <topology evidence="1">Multi-pass membrane protein</topology>
    </subcellularLocation>
</comment>
<keyword evidence="2 6" id="KW-0812">Transmembrane</keyword>
<evidence type="ECO:0000256" key="1">
    <source>
        <dbReference type="ARBA" id="ARBA00004141"/>
    </source>
</evidence>
<feature type="transmembrane region" description="Helical" evidence="6">
    <location>
        <begin position="324"/>
        <end position="341"/>
    </location>
</feature>
<reference evidence="7 8" key="1">
    <citation type="submission" date="2019-07" db="EMBL/GenBank/DDBJ databases">
        <title>Whole genome shotgun sequence of Sporosarcina luteola NBRC 105378.</title>
        <authorList>
            <person name="Hosoyama A."/>
            <person name="Uohara A."/>
            <person name="Ohji S."/>
            <person name="Ichikawa N."/>
        </authorList>
    </citation>
    <scope>NUCLEOTIDE SEQUENCE [LARGE SCALE GENOMIC DNA]</scope>
    <source>
        <strain evidence="7 8">NBRC 105378</strain>
    </source>
</reference>
<dbReference type="GO" id="GO:0008360">
    <property type="term" value="P:regulation of cell shape"/>
    <property type="evidence" value="ECO:0007669"/>
    <property type="project" value="UniProtKB-KW"/>
</dbReference>
<evidence type="ECO:0000313" key="8">
    <source>
        <dbReference type="Proteomes" id="UP000321901"/>
    </source>
</evidence>
<dbReference type="GO" id="GO:0051301">
    <property type="term" value="P:cell division"/>
    <property type="evidence" value="ECO:0007669"/>
    <property type="project" value="InterPro"/>
</dbReference>
<accession>A0A511ZBH7</accession>